<feature type="region of interest" description="Disordered" evidence="3">
    <location>
        <begin position="258"/>
        <end position="283"/>
    </location>
</feature>
<dbReference type="SMART" id="SM00147">
    <property type="entry name" value="RasGEF"/>
    <property type="match status" value="1"/>
</dbReference>
<accession>A0A381L493</accession>
<dbReference type="SMART" id="SM00229">
    <property type="entry name" value="RasGEFN"/>
    <property type="match status" value="1"/>
</dbReference>
<evidence type="ECO:0000313" key="6">
    <source>
        <dbReference type="EMBL" id="SUZ08749.1"/>
    </source>
</evidence>
<feature type="compositionally biased region" description="Pro residues" evidence="3">
    <location>
        <begin position="908"/>
        <end position="918"/>
    </location>
</feature>
<dbReference type="InterPro" id="IPR023578">
    <property type="entry name" value="Ras_GEF_dom_sf"/>
</dbReference>
<dbReference type="GO" id="GO:0005085">
    <property type="term" value="F:guanyl-nucleotide exchange factor activity"/>
    <property type="evidence" value="ECO:0007669"/>
    <property type="project" value="UniProtKB-KW"/>
</dbReference>
<organism evidence="6">
    <name type="scientific">Blumeria graminis f. sp. tritici 96224</name>
    <dbReference type="NCBI Taxonomy" id="1268274"/>
    <lineage>
        <taxon>Eukaryota</taxon>
        <taxon>Fungi</taxon>
        <taxon>Dikarya</taxon>
        <taxon>Ascomycota</taxon>
        <taxon>Pezizomycotina</taxon>
        <taxon>Leotiomycetes</taxon>
        <taxon>Erysiphales</taxon>
        <taxon>Erysiphaceae</taxon>
        <taxon>Blumeria</taxon>
    </lineage>
</organism>
<dbReference type="PANTHER" id="PTHR23113">
    <property type="entry name" value="GUANINE NUCLEOTIDE EXCHANGE FACTOR"/>
    <property type="match status" value="1"/>
</dbReference>
<dbReference type="Gene3D" id="1.10.840.10">
    <property type="entry name" value="Ras guanine-nucleotide exchange factors catalytic domain"/>
    <property type="match status" value="1"/>
</dbReference>
<dbReference type="PROSITE" id="PS50009">
    <property type="entry name" value="RASGEF_CAT"/>
    <property type="match status" value="1"/>
</dbReference>
<dbReference type="PROSITE" id="PS50212">
    <property type="entry name" value="RASGEF_NTER"/>
    <property type="match status" value="1"/>
</dbReference>
<dbReference type="Pfam" id="PF00618">
    <property type="entry name" value="RasGEF_N"/>
    <property type="match status" value="1"/>
</dbReference>
<dbReference type="EMBL" id="UIGY01000028">
    <property type="protein sequence ID" value="SUZ08749.1"/>
    <property type="molecule type" value="Genomic_DNA"/>
</dbReference>
<dbReference type="Pfam" id="PF00617">
    <property type="entry name" value="RasGEF"/>
    <property type="match status" value="1"/>
</dbReference>
<proteinExistence type="predicted"/>
<protein>
    <submittedName>
        <fullName evidence="6">Bgt-5336</fullName>
    </submittedName>
</protein>
<feature type="region of interest" description="Disordered" evidence="3">
    <location>
        <begin position="1283"/>
        <end position="1312"/>
    </location>
</feature>
<feature type="region of interest" description="Disordered" evidence="3">
    <location>
        <begin position="213"/>
        <end position="246"/>
    </location>
</feature>
<evidence type="ECO:0000259" key="4">
    <source>
        <dbReference type="PROSITE" id="PS50009"/>
    </source>
</evidence>
<feature type="compositionally biased region" description="Polar residues" evidence="3">
    <location>
        <begin position="161"/>
        <end position="187"/>
    </location>
</feature>
<feature type="compositionally biased region" description="Basic and acidic residues" evidence="3">
    <location>
        <begin position="219"/>
        <end position="230"/>
    </location>
</feature>
<feature type="region of interest" description="Disordered" evidence="3">
    <location>
        <begin position="161"/>
        <end position="197"/>
    </location>
</feature>
<feature type="region of interest" description="Disordered" evidence="3">
    <location>
        <begin position="892"/>
        <end position="920"/>
    </location>
</feature>
<evidence type="ECO:0000256" key="3">
    <source>
        <dbReference type="SAM" id="MobiDB-lite"/>
    </source>
</evidence>
<keyword evidence="1 2" id="KW-0344">Guanine-nucleotide releasing factor</keyword>
<dbReference type="InterPro" id="IPR001895">
    <property type="entry name" value="RASGEF_cat_dom"/>
</dbReference>
<dbReference type="OrthoDB" id="10254377at2759"/>
<dbReference type="GO" id="GO:0007265">
    <property type="term" value="P:Ras protein signal transduction"/>
    <property type="evidence" value="ECO:0007669"/>
    <property type="project" value="TreeGrafter"/>
</dbReference>
<dbReference type="PANTHER" id="PTHR23113:SF363">
    <property type="entry name" value="PROTEIN SON OF SEVENLESS"/>
    <property type="match status" value="1"/>
</dbReference>
<dbReference type="GO" id="GO:0005886">
    <property type="term" value="C:plasma membrane"/>
    <property type="evidence" value="ECO:0007669"/>
    <property type="project" value="TreeGrafter"/>
</dbReference>
<dbReference type="InterPro" id="IPR000651">
    <property type="entry name" value="Ras-like_Gua-exchang_fac_N"/>
</dbReference>
<reference evidence="6" key="1">
    <citation type="submission" date="2018-07" db="EMBL/GenBank/DDBJ databases">
        <authorList>
            <person name="Quirk P.G."/>
            <person name="Krulwich T.A."/>
        </authorList>
    </citation>
    <scope>NUCLEOTIDE SEQUENCE</scope>
    <source>
        <strain evidence="6">96224</strain>
    </source>
</reference>
<name>A0A381L493_BLUGR</name>
<feature type="compositionally biased region" description="Polar residues" evidence="3">
    <location>
        <begin position="965"/>
        <end position="997"/>
    </location>
</feature>
<evidence type="ECO:0000256" key="1">
    <source>
        <dbReference type="ARBA" id="ARBA00022658"/>
    </source>
</evidence>
<feature type="compositionally biased region" description="Low complexity" evidence="3">
    <location>
        <begin position="259"/>
        <end position="279"/>
    </location>
</feature>
<dbReference type="InterPro" id="IPR036964">
    <property type="entry name" value="RASGEF_cat_dom_sf"/>
</dbReference>
<dbReference type="SUPFAM" id="SSF48366">
    <property type="entry name" value="Ras GEF"/>
    <property type="match status" value="1"/>
</dbReference>
<feature type="compositionally biased region" description="Basic and acidic residues" evidence="3">
    <location>
        <begin position="955"/>
        <end position="964"/>
    </location>
</feature>
<feature type="compositionally biased region" description="Polar residues" evidence="3">
    <location>
        <begin position="892"/>
        <end position="904"/>
    </location>
</feature>
<feature type="domain" description="Ras-GEF" evidence="4">
    <location>
        <begin position="1451"/>
        <end position="1695"/>
    </location>
</feature>
<evidence type="ECO:0000259" key="5">
    <source>
        <dbReference type="PROSITE" id="PS50212"/>
    </source>
</evidence>
<dbReference type="Gene3D" id="1.20.870.10">
    <property type="entry name" value="Son of sevenless (SoS) protein Chain: S domain 1"/>
    <property type="match status" value="1"/>
</dbReference>
<feature type="domain" description="N-terminal Ras-GEF" evidence="5">
    <location>
        <begin position="359"/>
        <end position="486"/>
    </location>
</feature>
<feature type="region of interest" description="Disordered" evidence="3">
    <location>
        <begin position="612"/>
        <end position="632"/>
    </location>
</feature>
<dbReference type="InterPro" id="IPR008937">
    <property type="entry name" value="Ras-like_GEF"/>
</dbReference>
<evidence type="ECO:0000256" key="2">
    <source>
        <dbReference type="PROSITE-ProRule" id="PRU00168"/>
    </source>
</evidence>
<sequence>MKMAIKPPVHLALSTDDSHDNLLRHQQRKSQLSQYVKSIQEFQSTQTTIDSYQVEMASTSTVTPKFGQDKLLENTGIKHNQKHLSRSKSTLSLQNIDGARHSMLERTLQSGFVGLRGRPFTVSKVGNNGKIYLRPKILPVRESLSLSSNFTLFSPKIADDNTPTPFTHLNKSQNDNSAKSIPSSDLHNISRDSKFTNTRTEIPSLSLSIPGKYALESDEPNKYTGKSDKKSTHKHSNKTNSVQSPTLQVSIPSYSLGFDPIDCSDPQQPDSSIPSKISSENTESLADVSSSTLCHFSSKRESETYALPDFSNFVDLDQLDNASLQQEVISRGFSIVPEMFDKLMLRPLCEHPTVVQYTAARQISAATPARLIAEITSPSFVDYNLLSDFFLTFRSFLGTSQLLKMLIARLKWALLKKDSTGTIVRVRTFVALRHWLLNYFVDDFLMDLELRKLFCELLNDFVDQIKQNPQQSQIPFQITGELKKCWRIVCATFWDSADSFVEMGPLAPIFPGEYFDPSIPKIGPKIWTSCHSKNAIDESEPISQEIRILNENSQFESPQLNGEEFQFLSHHSEKLNLRSEEKPNLPKILISDDEAHFNTDYLDSESLNHFSSYPTPYKPNHEPNNNPSHRKNNELRAWNFKQNARFSDSYRGCSLSIFPPRKIRHHSTELLTTFPPASAILRANLFPPGQPFVDVKTSLTPTGSIKEIMIPHGARVNHRSASAISGPGMKRLLGNMRRALRDRAGQVASSQHIQGCLPHVSPHVNRSSNINGAPDLSESLKSHTRNVPSDMSMRIDFLGVEVAKDFKEALEEGSETRNSDKIYQELKLTQHTAKESGPQDTIFKSFIGSQSSLLAIGSVENFIENSNETLSSPSTNKFLPPIPLVTAESLDSPTLKTRPNTRLQPSCGPTPPVTPPNQSPSSFMGITTPNFQNIFDRSAWDQTLSVENNLSHYNDSDLREDQKTSDQSMRAISVSQALETPTTNSAKSRKQLTSFQSNHTRWTHERSFDATTISGSEFGDHEQILDLTSIPSLLRPLRRRPGCNLRSINNLEAPGTNLRDAASSTDSWASEVSKSLYSLHPSNSQYDDGVENPGRNVSLGQLAGSHQEVINSTFAAPESMENGAYILAQIPDDDDDDGGIESTLLKLEGRFQKRKHEGARNKNSVYTRRDTHLNTLSTFSPLPAKEEGGREIKSIPDLKTDSKKFISTSDHPQFIPDMDKLRQGFDASSPCLSHVEKYTRSIESRSLYSRPEKDTSCYDHLSDYGSREAFGLERHEQITSNILHTPELSHGNTSDSALESDEVDEHQSKASTIDSLSWAHTDDKDLISLKFWENSSPNEYNNFDLKSTTESLFSPTENCIKPKEYAHPLFEPLSSSIKMPQALEISPEASYFHSGLKIHESMVPEDSPAISFDKETEIRPSKHPINPLRSHRITESYRKMPPHMPFILAHDSEILAQQFTLVEKDALNEIDWKDLIEIQCGNPPSEIRSWVKFLRSKSSPQGIEIIMTRFNLMVKWAISECILIQNLNKRVDCLVKLIHIAEICRKRRNFATMTQITTALISRDLTELTHTWSHISSPDIRILEELKTLILPSQNFHNLRAEMEGASVDQGCIPFLGIYIEELALNHQNPIFMENSSTMEPLVNFERCRTDAMIIKTLLRLIEASQRYEFSPIEGVIERCIWIAALSDEEIANYRKLIQG</sequence>
<dbReference type="CDD" id="cd06224">
    <property type="entry name" value="REM"/>
    <property type="match status" value="1"/>
</dbReference>
<gene>
    <name evidence="6" type="ORF">BGT96224V2_LOCUS1916</name>
</gene>
<feature type="region of interest" description="Disordered" evidence="3">
    <location>
        <begin position="955"/>
        <end position="997"/>
    </location>
</feature>